<dbReference type="Pfam" id="PF12833">
    <property type="entry name" value="HTH_18"/>
    <property type="match status" value="1"/>
</dbReference>
<dbReference type="GO" id="GO:0043565">
    <property type="term" value="F:sequence-specific DNA binding"/>
    <property type="evidence" value="ECO:0007669"/>
    <property type="project" value="InterPro"/>
</dbReference>
<dbReference type="Gene3D" id="1.10.10.60">
    <property type="entry name" value="Homeodomain-like"/>
    <property type="match status" value="2"/>
</dbReference>
<gene>
    <name evidence="5" type="ORF">JKL49_21320</name>
</gene>
<sequence length="144" mass="16243">MNRPVTRESYARRLNRVAEHIWAHLDEPLDLAALAEVACLSPFHFHRIYRVLIGETVTETVSRLRLQRASMELARSTTPISEIARRAGYASNPAFTRAFRTVYDLAPAAFRRARATPGVSPMPVEIQDRPLCASPPCRTGDRRS</sequence>
<dbReference type="AlphaFoldDB" id="A0A974S785"/>
<dbReference type="SMART" id="SM00342">
    <property type="entry name" value="HTH_ARAC"/>
    <property type="match status" value="1"/>
</dbReference>
<keyword evidence="1" id="KW-0805">Transcription regulation</keyword>
<dbReference type="InterPro" id="IPR009057">
    <property type="entry name" value="Homeodomain-like_sf"/>
</dbReference>
<keyword evidence="3" id="KW-0804">Transcription</keyword>
<reference evidence="5" key="1">
    <citation type="submission" date="2021-01" db="EMBL/GenBank/DDBJ databases">
        <title>Genome sequence of Phenylobacterium sp. 20VBR1 isolated from a valley glaceir, Ny-Alesund, Svalbard.</title>
        <authorList>
            <person name="Thomas F.A."/>
            <person name="Krishnan K.P."/>
            <person name="Sinha R.K."/>
        </authorList>
    </citation>
    <scope>NUCLEOTIDE SEQUENCE</scope>
    <source>
        <strain evidence="5">20VBR1</strain>
    </source>
</reference>
<name>A0A974S785_9CAUL</name>
<evidence type="ECO:0000256" key="1">
    <source>
        <dbReference type="ARBA" id="ARBA00023015"/>
    </source>
</evidence>
<dbReference type="PANTHER" id="PTHR40055">
    <property type="entry name" value="TRANSCRIPTIONAL REGULATOR YGIV-RELATED"/>
    <property type="match status" value="1"/>
</dbReference>
<dbReference type="InterPro" id="IPR020449">
    <property type="entry name" value="Tscrpt_reg_AraC-type_HTH"/>
</dbReference>
<protein>
    <submittedName>
        <fullName evidence="5">Helix-turn-helix transcriptional regulator</fullName>
    </submittedName>
</protein>
<proteinExistence type="predicted"/>
<dbReference type="PRINTS" id="PR00032">
    <property type="entry name" value="HTHARAC"/>
</dbReference>
<feature type="domain" description="HTH araC/xylS-type" evidence="4">
    <location>
        <begin position="15"/>
        <end position="113"/>
    </location>
</feature>
<accession>A0A974S785</accession>
<dbReference type="SUPFAM" id="SSF46689">
    <property type="entry name" value="Homeodomain-like"/>
    <property type="match status" value="2"/>
</dbReference>
<evidence type="ECO:0000313" key="5">
    <source>
        <dbReference type="EMBL" id="QQZ49490.1"/>
    </source>
</evidence>
<dbReference type="PROSITE" id="PS01124">
    <property type="entry name" value="HTH_ARAC_FAMILY_2"/>
    <property type="match status" value="1"/>
</dbReference>
<evidence type="ECO:0000259" key="4">
    <source>
        <dbReference type="PROSITE" id="PS01124"/>
    </source>
</evidence>
<dbReference type="EMBL" id="CP068570">
    <property type="protein sequence ID" value="QQZ49490.1"/>
    <property type="molecule type" value="Genomic_DNA"/>
</dbReference>
<organism evidence="5">
    <name type="scientific">Phenylobacterium glaciei</name>
    <dbReference type="NCBI Taxonomy" id="2803784"/>
    <lineage>
        <taxon>Bacteria</taxon>
        <taxon>Pseudomonadati</taxon>
        <taxon>Pseudomonadota</taxon>
        <taxon>Alphaproteobacteria</taxon>
        <taxon>Caulobacterales</taxon>
        <taxon>Caulobacteraceae</taxon>
        <taxon>Phenylobacterium</taxon>
    </lineage>
</organism>
<evidence type="ECO:0000256" key="2">
    <source>
        <dbReference type="ARBA" id="ARBA00023125"/>
    </source>
</evidence>
<dbReference type="InterPro" id="IPR018062">
    <property type="entry name" value="HTH_AraC-typ_CS"/>
</dbReference>
<dbReference type="PANTHER" id="PTHR40055:SF1">
    <property type="entry name" value="TRANSCRIPTIONAL REGULATOR YGIV-RELATED"/>
    <property type="match status" value="1"/>
</dbReference>
<evidence type="ECO:0000256" key="3">
    <source>
        <dbReference type="ARBA" id="ARBA00023163"/>
    </source>
</evidence>
<dbReference type="PROSITE" id="PS00041">
    <property type="entry name" value="HTH_ARAC_FAMILY_1"/>
    <property type="match status" value="1"/>
</dbReference>
<dbReference type="InterPro" id="IPR018060">
    <property type="entry name" value="HTH_AraC"/>
</dbReference>
<dbReference type="GO" id="GO:0003700">
    <property type="term" value="F:DNA-binding transcription factor activity"/>
    <property type="evidence" value="ECO:0007669"/>
    <property type="project" value="InterPro"/>
</dbReference>
<keyword evidence="2" id="KW-0238">DNA-binding</keyword>
<dbReference type="InterPro" id="IPR050908">
    <property type="entry name" value="SmbC-like"/>
</dbReference>